<feature type="region of interest" description="Disordered" evidence="1">
    <location>
        <begin position="1"/>
        <end position="82"/>
    </location>
</feature>
<reference evidence="3" key="1">
    <citation type="journal article" date="2011" name="Proc. Natl. Acad. Sci. U.S.A.">
        <title>Obligate biotrophy features unraveled by the genomic analysis of rust fungi.</title>
        <authorList>
            <person name="Duplessis S."/>
            <person name="Cuomo C.A."/>
            <person name="Lin Y.-C."/>
            <person name="Aerts A."/>
            <person name="Tisserant E."/>
            <person name="Veneault-Fourrey C."/>
            <person name="Joly D.L."/>
            <person name="Hacquard S."/>
            <person name="Amselem J."/>
            <person name="Cantarel B.L."/>
            <person name="Chiu R."/>
            <person name="Coutinho P.M."/>
            <person name="Feau N."/>
            <person name="Field M."/>
            <person name="Frey P."/>
            <person name="Gelhaye E."/>
            <person name="Goldberg J."/>
            <person name="Grabherr M.G."/>
            <person name="Kodira C.D."/>
            <person name="Kohler A."/>
            <person name="Kuees U."/>
            <person name="Lindquist E.A."/>
            <person name="Lucas S.M."/>
            <person name="Mago R."/>
            <person name="Mauceli E."/>
            <person name="Morin E."/>
            <person name="Murat C."/>
            <person name="Pangilinan J.L."/>
            <person name="Park R."/>
            <person name="Pearson M."/>
            <person name="Quesneville H."/>
            <person name="Rouhier N."/>
            <person name="Sakthikumar S."/>
            <person name="Salamov A.A."/>
            <person name="Schmutz J."/>
            <person name="Selles B."/>
            <person name="Shapiro H."/>
            <person name="Tanguay P."/>
            <person name="Tuskan G.A."/>
            <person name="Henrissat B."/>
            <person name="Van de Peer Y."/>
            <person name="Rouze P."/>
            <person name="Ellis J.G."/>
            <person name="Dodds P.N."/>
            <person name="Schein J.E."/>
            <person name="Zhong S."/>
            <person name="Hamelin R.C."/>
            <person name="Grigoriev I.V."/>
            <person name="Szabo L.J."/>
            <person name="Martin F."/>
        </authorList>
    </citation>
    <scope>NUCLEOTIDE SEQUENCE [LARGE SCALE GENOMIC DNA]</scope>
    <source>
        <strain evidence="3">98AG31 / pathotype 3-4-7</strain>
    </source>
</reference>
<dbReference type="EMBL" id="GL883148">
    <property type="protein sequence ID" value="EGG00397.1"/>
    <property type="molecule type" value="Genomic_DNA"/>
</dbReference>
<feature type="compositionally biased region" description="Basic residues" evidence="1">
    <location>
        <begin position="1"/>
        <end position="25"/>
    </location>
</feature>
<feature type="compositionally biased region" description="Basic and acidic residues" evidence="1">
    <location>
        <begin position="29"/>
        <end position="59"/>
    </location>
</feature>
<dbReference type="HOGENOM" id="CLU_1272555_0_0_1"/>
<dbReference type="AlphaFoldDB" id="F4S4N2"/>
<organism evidence="3">
    <name type="scientific">Melampsora larici-populina (strain 98AG31 / pathotype 3-4-7)</name>
    <name type="common">Poplar leaf rust fungus</name>
    <dbReference type="NCBI Taxonomy" id="747676"/>
    <lineage>
        <taxon>Eukaryota</taxon>
        <taxon>Fungi</taxon>
        <taxon>Dikarya</taxon>
        <taxon>Basidiomycota</taxon>
        <taxon>Pucciniomycotina</taxon>
        <taxon>Pucciniomycetes</taxon>
        <taxon>Pucciniales</taxon>
        <taxon>Melampsoraceae</taxon>
        <taxon>Melampsora</taxon>
    </lineage>
</organism>
<accession>F4S4N2</accession>
<dbReference type="GeneID" id="18924515"/>
<name>F4S4N2_MELLP</name>
<feature type="compositionally biased region" description="Polar residues" evidence="1">
    <location>
        <begin position="110"/>
        <end position="134"/>
    </location>
</feature>
<evidence type="ECO:0000313" key="3">
    <source>
        <dbReference type="Proteomes" id="UP000001072"/>
    </source>
</evidence>
<proteinExistence type="predicted"/>
<dbReference type="InParanoid" id="F4S4N2"/>
<dbReference type="RefSeq" id="XP_007416416.1">
    <property type="nucleotide sequence ID" value="XM_007416354.1"/>
</dbReference>
<keyword evidence="3" id="KW-1185">Reference proteome</keyword>
<gene>
    <name evidence="2" type="ORF">MELLADRAFT_111875</name>
</gene>
<dbReference type="KEGG" id="mlr:MELLADRAFT_111875"/>
<evidence type="ECO:0000256" key="1">
    <source>
        <dbReference type="SAM" id="MobiDB-lite"/>
    </source>
</evidence>
<feature type="region of interest" description="Disordered" evidence="1">
    <location>
        <begin position="110"/>
        <end position="208"/>
    </location>
</feature>
<protein>
    <submittedName>
        <fullName evidence="2">Uncharacterized protein</fullName>
    </submittedName>
</protein>
<dbReference type="VEuPathDB" id="FungiDB:MELLADRAFT_111875"/>
<dbReference type="Proteomes" id="UP000001072">
    <property type="component" value="Unassembled WGS sequence"/>
</dbReference>
<evidence type="ECO:0000313" key="2">
    <source>
        <dbReference type="EMBL" id="EGG00397.1"/>
    </source>
</evidence>
<sequence length="217" mass="24181">MPLTRSKKTTKVATKKKSNRTKKNTSKSTRTDRDTSSSEGSDTHGNPDADDQDGLRNQDDSAPGPTQSKAKNGMGSKTVKANPWIRSDAVIWVWLKDIKNNLFVIEAKPNDNSQINPTEQDGTQPQTSSMPIQSKQKKKKTTDQQQTRDVTRKRPKLGAGPSSHRHVQKQNSREGSTTTLEEEEDLDYQNKQHDSDDSDDSNDLDNVGTISPLCIYL</sequence>